<dbReference type="InterPro" id="IPR016024">
    <property type="entry name" value="ARM-type_fold"/>
</dbReference>
<reference evidence="1 2" key="1">
    <citation type="submission" date="2018-10" db="EMBL/GenBank/DDBJ databases">
        <title>Co-occurring genomic capacity for anaerobic methane metabolism and dissimilatory sulfite reduction discovered in the Korarchaeota.</title>
        <authorList>
            <person name="Mckay L.J."/>
            <person name="Dlakic M."/>
            <person name="Fields M.W."/>
            <person name="Delmont T.O."/>
            <person name="Eren A.M."/>
            <person name="Jay Z.J."/>
            <person name="Klingelsmith K.B."/>
            <person name="Rusch D.B."/>
            <person name="Inskeep W.P."/>
        </authorList>
    </citation>
    <scope>NUCLEOTIDE SEQUENCE [LARGE SCALE GENOMIC DNA]</scope>
    <source>
        <strain evidence="1 2">MDKW</strain>
    </source>
</reference>
<dbReference type="SUPFAM" id="SSF48371">
    <property type="entry name" value="ARM repeat"/>
    <property type="match status" value="1"/>
</dbReference>
<organism evidence="1 2">
    <name type="scientific">Candidatus Methanodesulfokora washburnensis</name>
    <dbReference type="NCBI Taxonomy" id="2478471"/>
    <lineage>
        <taxon>Archaea</taxon>
        <taxon>Thermoproteota</taxon>
        <taxon>Candidatus Korarchaeia</taxon>
        <taxon>Candidatus Korarchaeia incertae sedis</taxon>
        <taxon>Candidatus Methanodesulfokora</taxon>
    </lineage>
</organism>
<protein>
    <submittedName>
        <fullName evidence="1">Uncharacterized protein</fullName>
    </submittedName>
</protein>
<feature type="non-terminal residue" evidence="1">
    <location>
        <position position="967"/>
    </location>
</feature>
<dbReference type="RefSeq" id="WP_133308277.1">
    <property type="nucleotide sequence ID" value="NZ_RCOS01000016.1"/>
</dbReference>
<dbReference type="Proteomes" id="UP000277582">
    <property type="component" value="Unassembled WGS sequence"/>
</dbReference>
<accession>A0A429GWV8</accession>
<comment type="caution">
    <text evidence="1">The sequence shown here is derived from an EMBL/GenBank/DDBJ whole genome shotgun (WGS) entry which is preliminary data.</text>
</comment>
<name>A0A429GWV8_9CREN</name>
<evidence type="ECO:0000313" key="1">
    <source>
        <dbReference type="EMBL" id="RSN78441.1"/>
    </source>
</evidence>
<evidence type="ECO:0000313" key="2">
    <source>
        <dbReference type="Proteomes" id="UP000277582"/>
    </source>
</evidence>
<keyword evidence="2" id="KW-1185">Reference proteome</keyword>
<dbReference type="EMBL" id="RCOS01000016">
    <property type="protein sequence ID" value="RSN78441.1"/>
    <property type="molecule type" value="Genomic_DNA"/>
</dbReference>
<dbReference type="AlphaFoldDB" id="A0A429GWV8"/>
<dbReference type="Gene3D" id="1.20.120.20">
    <property type="entry name" value="Apolipoprotein"/>
    <property type="match status" value="1"/>
</dbReference>
<sequence length="967" mass="110076">MTDGEEKREDLLTREEIDAIVGNIDVVSVVMYLRNQNNMELKFTLNELPPEFLELSVVDFGGLTDPIGQLSSWLAQQLSGFASWIASAVNNFINQMTETFKGFVQSGFTGLTSAFQTFVITPITNFVNQVVTLLTQTLPSSIQNVINQLGQWVKPVSDAINNFLNSLKNIGSQISNVFSPIVTTIQSFAQQVPTIVQNIVSGIQNLPNLLQNAVSGAISTLTNIFSRLHALGQQIWNTIQNVPSMIGNAIQTIQQNLGSLVSGIVQKIQEGAGGIIEALKSKISEIPTLLSNAIKGFQEGVSGAIENVKGVLSGAIDKAKEFIEGLKDVPSLVMKAVSDVSAWIWDHLPDWAKEFLKTAPKLLEQAGKNITGFINAIMQFPEWFPRWFSEHISKPISDALGNIGKWIWEHTPDWLKGTIENIKNFFTKDLVNFFTKTLPDFFTKTLPDFFTKTIPDAVKNFVDSVKSFPQWFPKWFSENISKPISDALGNVGKWIWEHTPDWFKGGIERIKEFFTKDLTDFFTKTLPDSFKWLKENVVDKIVDFFKNPKEALSKMWKDVSGFFSGAWEKLQEFAGWVKDAFTSAFKWIMDAFASLASPIADAIASFFAPHSPGILETIGGAFQKIGEAIFKPIILGINNAWQDVLKKIGEERLQTFQAFSKTAMNYYVNPFIWSFTSLAPFYLFIFGMRGASQVLGGLGEAIADRFRIGWQLGPHITIDLRPGYMLKEFSKVLWHEPPRMIRYFLSYMAFWLSQPYAKQFLAPFRDVMPIEIPSFRDLIELCRRSLGLQEPNRFLDYFRSFLSLYGYSSPLLSALTGRVYYEDAEKPFDVGGKEIRKLKVDDIPFVPQWDFIDFSKMEIVKNKLAIPYQDRFQIKRWMPLSLMYSIPDESTLARFMVRDIFYDYQSFMNVMRAKGVFDDTALMYYLSHYKYPSPDKLYEFYCRALAGLLWFTPVQEVVDYSYNLIKQ</sequence>
<gene>
    <name evidence="1" type="ORF">D6D85_00890</name>
</gene>
<proteinExistence type="predicted"/>